<dbReference type="Proteomes" id="UP000811255">
    <property type="component" value="Unassembled WGS sequence"/>
</dbReference>
<feature type="transmembrane region" description="Helical" evidence="1">
    <location>
        <begin position="26"/>
        <end position="47"/>
    </location>
</feature>
<feature type="transmembrane region" description="Helical" evidence="1">
    <location>
        <begin position="59"/>
        <end position="78"/>
    </location>
</feature>
<accession>A0ABS5W592</accession>
<dbReference type="InterPro" id="IPR007404">
    <property type="entry name" value="YdjM-like"/>
</dbReference>
<evidence type="ECO:0000256" key="1">
    <source>
        <dbReference type="SAM" id="Phobius"/>
    </source>
</evidence>
<feature type="transmembrane region" description="Helical" evidence="1">
    <location>
        <begin position="170"/>
        <end position="192"/>
    </location>
</feature>
<dbReference type="RefSeq" id="WP_214534791.1">
    <property type="nucleotide sequence ID" value="NZ_JAHFVK010000001.1"/>
</dbReference>
<feature type="transmembrane region" description="Helical" evidence="1">
    <location>
        <begin position="137"/>
        <end position="158"/>
    </location>
</feature>
<comment type="caution">
    <text evidence="2">The sequence shown here is derived from an EMBL/GenBank/DDBJ whole genome shotgun (WGS) entry which is preliminary data.</text>
</comment>
<organism evidence="2 3">
    <name type="scientific">Croceibacterium selenioxidans</name>
    <dbReference type="NCBI Taxonomy" id="2838833"/>
    <lineage>
        <taxon>Bacteria</taxon>
        <taxon>Pseudomonadati</taxon>
        <taxon>Pseudomonadota</taxon>
        <taxon>Alphaproteobacteria</taxon>
        <taxon>Sphingomonadales</taxon>
        <taxon>Erythrobacteraceae</taxon>
        <taxon>Croceibacterium</taxon>
    </lineage>
</organism>
<dbReference type="PANTHER" id="PTHR40031:SF1">
    <property type="entry name" value="MEMBRANE-BOUND METAL-DEPENDENT HYDROLASE"/>
    <property type="match status" value="1"/>
</dbReference>
<dbReference type="InterPro" id="IPR053170">
    <property type="entry name" value="Transcription_regulator"/>
</dbReference>
<dbReference type="EMBL" id="JAHFVK010000001">
    <property type="protein sequence ID" value="MBT2133554.1"/>
    <property type="molecule type" value="Genomic_DNA"/>
</dbReference>
<dbReference type="GO" id="GO:0016787">
    <property type="term" value="F:hydrolase activity"/>
    <property type="evidence" value="ECO:0007669"/>
    <property type="project" value="UniProtKB-KW"/>
</dbReference>
<keyword evidence="2" id="KW-0378">Hydrolase</keyword>
<gene>
    <name evidence="2" type="ORF">KK137_04320</name>
</gene>
<evidence type="ECO:0000313" key="2">
    <source>
        <dbReference type="EMBL" id="MBT2133554.1"/>
    </source>
</evidence>
<keyword evidence="1" id="KW-1133">Transmembrane helix</keyword>
<dbReference type="Pfam" id="PF04307">
    <property type="entry name" value="YdjM"/>
    <property type="match status" value="1"/>
</dbReference>
<feature type="transmembrane region" description="Helical" evidence="1">
    <location>
        <begin position="99"/>
        <end position="117"/>
    </location>
</feature>
<evidence type="ECO:0000313" key="3">
    <source>
        <dbReference type="Proteomes" id="UP000811255"/>
    </source>
</evidence>
<name>A0ABS5W592_9SPHN</name>
<reference evidence="2 3" key="1">
    <citation type="submission" date="2021-05" db="EMBL/GenBank/DDBJ databases">
        <title>Croceibacterium sp. LX-88 genome sequence.</title>
        <authorList>
            <person name="Luo X."/>
        </authorList>
    </citation>
    <scope>NUCLEOTIDE SEQUENCE [LARGE SCALE GENOMIC DNA]</scope>
    <source>
        <strain evidence="2 3">LX-88</strain>
    </source>
</reference>
<dbReference type="PANTHER" id="PTHR40031">
    <property type="entry name" value="HYPOTHETICAL MEMBRANE SPANNING PROTEIN"/>
    <property type="match status" value="1"/>
</dbReference>
<keyword evidence="3" id="KW-1185">Reference proteome</keyword>
<proteinExistence type="predicted"/>
<protein>
    <submittedName>
        <fullName evidence="2">Metal-dependent hydrolase</fullName>
    </submittedName>
</protein>
<keyword evidence="1" id="KW-0812">Transmembrane</keyword>
<sequence>MDNLTHTLAGWALGQTGLKHKTRKGLAALILGANMPDIDVFFGWVPWAPLATHRGFTHGLVGGVLLMPPILAGLLWLLDRWQVRRGTSFISGLEMRFGWLLALSYLGALTHPLLDWQNAYAIQLLSPFNNRWYHTDGLFIIDLWILLTLGGAIALSIYRENRERDTWRRPPIVALSVVALYILANAGISVAAKRALTSNPPYPQADVVVASPPPVLFWQRDLVWREAGKISRGTYDPTRSLTRLQGITASVEDGMDHPLARRALTATPEVIRFMRWSILPMARIQIEGCQARVDYNDARFSDGLARNRFWISAVIPTEDPGCGATGP</sequence>
<keyword evidence="1" id="KW-0472">Membrane</keyword>